<dbReference type="Pfam" id="PF01551">
    <property type="entry name" value="Peptidase_M23"/>
    <property type="match status" value="1"/>
</dbReference>
<comment type="cofactor">
    <cofactor evidence="1">
        <name>Zn(2+)</name>
        <dbReference type="ChEBI" id="CHEBI:29105"/>
    </cofactor>
</comment>
<dbReference type="GO" id="GO:0046872">
    <property type="term" value="F:metal ion binding"/>
    <property type="evidence" value="ECO:0007669"/>
    <property type="project" value="UniProtKB-KW"/>
</dbReference>
<evidence type="ECO:0000256" key="1">
    <source>
        <dbReference type="ARBA" id="ARBA00001947"/>
    </source>
</evidence>
<reference evidence="8" key="1">
    <citation type="journal article" date="2020" name="mSystems">
        <title>Genome- and Community-Level Interaction Insights into Carbon Utilization and Element Cycling Functions of Hydrothermarchaeota in Hydrothermal Sediment.</title>
        <authorList>
            <person name="Zhou Z."/>
            <person name="Liu Y."/>
            <person name="Xu W."/>
            <person name="Pan J."/>
            <person name="Luo Z.H."/>
            <person name="Li M."/>
        </authorList>
    </citation>
    <scope>NUCLEOTIDE SEQUENCE [LARGE SCALE GENOMIC DNA]</scope>
    <source>
        <strain evidence="8">HyVt-92</strain>
    </source>
</reference>
<dbReference type="InterPro" id="IPR050570">
    <property type="entry name" value="Cell_wall_metabolism_enzyme"/>
</dbReference>
<gene>
    <name evidence="8" type="ORF">ENL39_01990</name>
</gene>
<keyword evidence="2" id="KW-0645">Protease</keyword>
<dbReference type="GO" id="GO:0006508">
    <property type="term" value="P:proteolysis"/>
    <property type="evidence" value="ECO:0007669"/>
    <property type="project" value="UniProtKB-KW"/>
</dbReference>
<evidence type="ECO:0000256" key="4">
    <source>
        <dbReference type="ARBA" id="ARBA00022801"/>
    </source>
</evidence>
<feature type="domain" description="M23ase beta-sheet core" evidence="7">
    <location>
        <begin position="77"/>
        <end position="172"/>
    </location>
</feature>
<dbReference type="Gene3D" id="3.10.450.350">
    <property type="match status" value="1"/>
</dbReference>
<dbReference type="SUPFAM" id="SSF51261">
    <property type="entry name" value="Duplicated hybrid motif"/>
    <property type="match status" value="1"/>
</dbReference>
<evidence type="ECO:0000313" key="8">
    <source>
        <dbReference type="EMBL" id="HHF98241.1"/>
    </source>
</evidence>
<keyword evidence="6" id="KW-0482">Metalloprotease</keyword>
<dbReference type="PANTHER" id="PTHR21666">
    <property type="entry name" value="PEPTIDASE-RELATED"/>
    <property type="match status" value="1"/>
</dbReference>
<organism evidence="8">
    <name type="scientific">Aerophobetes bacterium</name>
    <dbReference type="NCBI Taxonomy" id="2030807"/>
    <lineage>
        <taxon>Bacteria</taxon>
        <taxon>Candidatus Aerophobota</taxon>
    </lineage>
</organism>
<proteinExistence type="predicted"/>
<dbReference type="EMBL" id="DRTT01000061">
    <property type="protein sequence ID" value="HHF98241.1"/>
    <property type="molecule type" value="Genomic_DNA"/>
</dbReference>
<protein>
    <submittedName>
        <fullName evidence="8">M23 family metallopeptidase</fullName>
    </submittedName>
</protein>
<evidence type="ECO:0000256" key="6">
    <source>
        <dbReference type="ARBA" id="ARBA00023049"/>
    </source>
</evidence>
<dbReference type="InterPro" id="IPR016047">
    <property type="entry name" value="M23ase_b-sheet_dom"/>
</dbReference>
<comment type="caution">
    <text evidence="8">The sequence shown here is derived from an EMBL/GenBank/DDBJ whole genome shotgun (WGS) entry which is preliminary data.</text>
</comment>
<keyword evidence="4" id="KW-0378">Hydrolase</keyword>
<dbReference type="AlphaFoldDB" id="A0A7V5HZF4"/>
<dbReference type="GO" id="GO:0004222">
    <property type="term" value="F:metalloendopeptidase activity"/>
    <property type="evidence" value="ECO:0007669"/>
    <property type="project" value="TreeGrafter"/>
</dbReference>
<dbReference type="Proteomes" id="UP000886070">
    <property type="component" value="Unassembled WGS sequence"/>
</dbReference>
<feature type="non-terminal residue" evidence="8">
    <location>
        <position position="1"/>
    </location>
</feature>
<sequence>PEGNVLMEGRILAAQYVNQGKKYTAIFYQDPEGHRGYFTPDGKSLRKSFLRSPLHYRRISSYFSYRRFHPILKIYRPHLGIDYAAPTGTPVSSIGDGVVIFAGWNGGFGKQVKIKHPNGYITSYGHLSRIAKGVRRGKKVYQGQVIGYVGATGLATGPHLDFRISKNGRYYNFLKMRLPRAASVKEAYFDDFNKKKTLYVYYLDFLTKAKDKVVLLEELPEEKELTS</sequence>
<dbReference type="PANTHER" id="PTHR21666:SF288">
    <property type="entry name" value="CELL DIVISION PROTEIN YTFB"/>
    <property type="match status" value="1"/>
</dbReference>
<name>A0A7V5HZF4_UNCAE</name>
<evidence type="ECO:0000259" key="7">
    <source>
        <dbReference type="Pfam" id="PF01551"/>
    </source>
</evidence>
<keyword evidence="3" id="KW-0479">Metal-binding</keyword>
<dbReference type="InterPro" id="IPR011055">
    <property type="entry name" value="Dup_hybrid_motif"/>
</dbReference>
<keyword evidence="5" id="KW-0862">Zinc</keyword>
<evidence type="ECO:0000256" key="2">
    <source>
        <dbReference type="ARBA" id="ARBA00022670"/>
    </source>
</evidence>
<accession>A0A7V5HZF4</accession>
<evidence type="ECO:0000256" key="5">
    <source>
        <dbReference type="ARBA" id="ARBA00022833"/>
    </source>
</evidence>
<dbReference type="Gene3D" id="2.70.70.10">
    <property type="entry name" value="Glucose Permease (Domain IIA)"/>
    <property type="match status" value="1"/>
</dbReference>
<evidence type="ECO:0000256" key="3">
    <source>
        <dbReference type="ARBA" id="ARBA00022723"/>
    </source>
</evidence>
<dbReference type="CDD" id="cd12797">
    <property type="entry name" value="M23_peptidase"/>
    <property type="match status" value="1"/>
</dbReference>